<evidence type="ECO:0000313" key="3">
    <source>
        <dbReference type="Proteomes" id="UP001168552"/>
    </source>
</evidence>
<keyword evidence="3" id="KW-1185">Reference proteome</keyword>
<gene>
    <name evidence="2" type="ORF">QWY31_16375</name>
</gene>
<dbReference type="Proteomes" id="UP001168552">
    <property type="component" value="Unassembled WGS sequence"/>
</dbReference>
<dbReference type="NCBIfam" id="TIGR02532">
    <property type="entry name" value="IV_pilin_GFxxxE"/>
    <property type="match status" value="1"/>
</dbReference>
<accession>A0ABT8F9X7</accession>
<proteinExistence type="predicted"/>
<feature type="transmembrane region" description="Helical" evidence="1">
    <location>
        <begin position="12"/>
        <end position="30"/>
    </location>
</feature>
<dbReference type="RefSeq" id="WP_320005625.1">
    <property type="nucleotide sequence ID" value="NZ_JAUHJS010000012.1"/>
</dbReference>
<dbReference type="EMBL" id="JAUHJS010000012">
    <property type="protein sequence ID" value="MDN4167088.1"/>
    <property type="molecule type" value="Genomic_DNA"/>
</dbReference>
<sequence>MWRNSYVKAFTLLELVVVMLLMGIVVTVSYKGYLVIQGLYSDFESKKRLLLDQEEMLSQLRWDIGQAEAIQWESNELSIWVGNSMCVYTMEEGGVTRTQGSQVVFFPLFIQDLELTQSGLGTTESIRCLVLIEGNRVETVFTCRQDASTRINWNSDNGITDPF</sequence>
<keyword evidence="1" id="KW-0812">Transmembrane</keyword>
<keyword evidence="1" id="KW-1133">Transmembrane helix</keyword>
<protein>
    <submittedName>
        <fullName evidence="2">Prepilin-type N-terminal cleavage/methylation domain-containing protein</fullName>
    </submittedName>
</protein>
<comment type="caution">
    <text evidence="2">The sequence shown here is derived from an EMBL/GenBank/DDBJ whole genome shotgun (WGS) entry which is preliminary data.</text>
</comment>
<organism evidence="2 3">
    <name type="scientific">Shiella aurantiaca</name>
    <dbReference type="NCBI Taxonomy" id="3058365"/>
    <lineage>
        <taxon>Bacteria</taxon>
        <taxon>Pseudomonadati</taxon>
        <taxon>Bacteroidota</taxon>
        <taxon>Cytophagia</taxon>
        <taxon>Cytophagales</taxon>
        <taxon>Shiellaceae</taxon>
        <taxon>Shiella</taxon>
    </lineage>
</organism>
<evidence type="ECO:0000256" key="1">
    <source>
        <dbReference type="SAM" id="Phobius"/>
    </source>
</evidence>
<name>A0ABT8F9X7_9BACT</name>
<dbReference type="Pfam" id="PF07963">
    <property type="entry name" value="N_methyl"/>
    <property type="match status" value="1"/>
</dbReference>
<evidence type="ECO:0000313" key="2">
    <source>
        <dbReference type="EMBL" id="MDN4167088.1"/>
    </source>
</evidence>
<dbReference type="InterPro" id="IPR012902">
    <property type="entry name" value="N_methyl_site"/>
</dbReference>
<reference evidence="2" key="1">
    <citation type="submission" date="2023-06" db="EMBL/GenBank/DDBJ databases">
        <title>Cytophagales bacterium Strain LB-30, isolated from soil.</title>
        <authorList>
            <person name="Liu B."/>
        </authorList>
    </citation>
    <scope>NUCLEOTIDE SEQUENCE</scope>
    <source>
        <strain evidence="2">LB-30</strain>
    </source>
</reference>
<keyword evidence="1" id="KW-0472">Membrane</keyword>